<dbReference type="Proteomes" id="UP000243904">
    <property type="component" value="Chromosome I"/>
</dbReference>
<dbReference type="RefSeq" id="WP_146689096.1">
    <property type="nucleotide sequence ID" value="NZ_LT629750.1"/>
</dbReference>
<organism evidence="2 3">
    <name type="scientific">Bradyrhizobium canariense</name>
    <dbReference type="NCBI Taxonomy" id="255045"/>
    <lineage>
        <taxon>Bacteria</taxon>
        <taxon>Pseudomonadati</taxon>
        <taxon>Pseudomonadota</taxon>
        <taxon>Alphaproteobacteria</taxon>
        <taxon>Hyphomicrobiales</taxon>
        <taxon>Nitrobacteraceae</taxon>
        <taxon>Bradyrhizobium</taxon>
    </lineage>
</organism>
<evidence type="ECO:0000313" key="3">
    <source>
        <dbReference type="Proteomes" id="UP000243904"/>
    </source>
</evidence>
<evidence type="ECO:0000256" key="1">
    <source>
        <dbReference type="SAM" id="MobiDB-lite"/>
    </source>
</evidence>
<proteinExistence type="predicted"/>
<feature type="region of interest" description="Disordered" evidence="1">
    <location>
        <begin position="92"/>
        <end position="111"/>
    </location>
</feature>
<evidence type="ECO:0000313" key="2">
    <source>
        <dbReference type="EMBL" id="SDT21612.1"/>
    </source>
</evidence>
<dbReference type="AlphaFoldDB" id="A0A1H1YJM0"/>
<dbReference type="EMBL" id="LT629750">
    <property type="protein sequence ID" value="SDT21612.1"/>
    <property type="molecule type" value="Genomic_DNA"/>
</dbReference>
<accession>A0A1H1YJM0</accession>
<name>A0A1H1YJM0_9BRAD</name>
<protein>
    <submittedName>
        <fullName evidence="2">Uncharacterized protein</fullName>
    </submittedName>
</protein>
<reference evidence="3" key="1">
    <citation type="submission" date="2016-10" db="EMBL/GenBank/DDBJ databases">
        <authorList>
            <person name="Varghese N."/>
            <person name="Submissions S."/>
        </authorList>
    </citation>
    <scope>NUCLEOTIDE SEQUENCE [LARGE SCALE GENOMIC DNA]</scope>
    <source>
        <strain evidence="3">GAS369</strain>
    </source>
</reference>
<keyword evidence="3" id="KW-1185">Reference proteome</keyword>
<sequence length="140" mass="16245">MTKISDNTRSKFDRCGDKPLFYPDDDGYVRELISELIERRRYVRRESKFHLKHREVNYFYTTRVITIDGKGRHPETGEDAFLELLEQLYPRRGRKPDPLSQRDQDAPPSSLVLDISLDSEGVFNACAGRHGEDSEDDLAP</sequence>
<feature type="compositionally biased region" description="Basic and acidic residues" evidence="1">
    <location>
        <begin position="95"/>
        <end position="105"/>
    </location>
</feature>
<gene>
    <name evidence="2" type="ORF">SAMN05444158_4850</name>
</gene>